<gene>
    <name evidence="3" type="ORF">D7Z94_18530</name>
</gene>
<dbReference type="PANTHER" id="PTHR46268:SF6">
    <property type="entry name" value="UNIVERSAL STRESS PROTEIN UP12"/>
    <property type="match status" value="1"/>
</dbReference>
<accession>A0A3B0CBB1</accession>
<name>A0A3B0CBB1_9FLAO</name>
<comment type="similarity">
    <text evidence="1">Belongs to the universal stress protein A family.</text>
</comment>
<evidence type="ECO:0000259" key="2">
    <source>
        <dbReference type="Pfam" id="PF00582"/>
    </source>
</evidence>
<dbReference type="InterPro" id="IPR006015">
    <property type="entry name" value="Universal_stress_UspA"/>
</dbReference>
<evidence type="ECO:0000313" key="3">
    <source>
        <dbReference type="EMBL" id="RKN80226.1"/>
    </source>
</evidence>
<dbReference type="Proteomes" id="UP000276603">
    <property type="component" value="Unassembled WGS sequence"/>
</dbReference>
<sequence length="299" mass="34345">MSAMKTVLYATDCTRNSAPALRYAYRLSSAMDAELHVFHVYELPPVTVATIRPPKQLKERLHQEQKEIVTNYCSTHLKNELYLNPVKIQVVESNFVAKSILSAAWTLEPDLVIVGMKDEYTLRGIFSGNIANELLNKIDIPILVLPNDIYYHGLSTLIYATDFEEADIYALGSLVKIAESYGALIKVVHIPLKTEAVADQYMKWFERKVRQRISYPEIVFSMSEAEDVESGLHSYIRKERADMLVMMEREHSSIYDKLFHRDLVRTMEGEVSIPLLAFNQKRICLEMKEQKNNSYSLAL</sequence>
<dbReference type="SUPFAM" id="SSF52402">
    <property type="entry name" value="Adenine nucleotide alpha hydrolases-like"/>
    <property type="match status" value="2"/>
</dbReference>
<evidence type="ECO:0000256" key="1">
    <source>
        <dbReference type="ARBA" id="ARBA00008791"/>
    </source>
</evidence>
<dbReference type="InterPro" id="IPR006016">
    <property type="entry name" value="UspA"/>
</dbReference>
<comment type="caution">
    <text evidence="3">The sequence shown here is derived from an EMBL/GenBank/DDBJ whole genome shotgun (WGS) entry which is preliminary data.</text>
</comment>
<organism evidence="3 4">
    <name type="scientific">Ulvibacterium marinum</name>
    <dbReference type="NCBI Taxonomy" id="2419782"/>
    <lineage>
        <taxon>Bacteria</taxon>
        <taxon>Pseudomonadati</taxon>
        <taxon>Bacteroidota</taxon>
        <taxon>Flavobacteriia</taxon>
        <taxon>Flavobacteriales</taxon>
        <taxon>Flavobacteriaceae</taxon>
        <taxon>Ulvibacterium</taxon>
    </lineage>
</organism>
<proteinExistence type="inferred from homology"/>
<dbReference type="PANTHER" id="PTHR46268">
    <property type="entry name" value="STRESS RESPONSE PROTEIN NHAX"/>
    <property type="match status" value="1"/>
</dbReference>
<reference evidence="3 4" key="1">
    <citation type="submission" date="2018-10" db="EMBL/GenBank/DDBJ databases">
        <title>Ulvibacterium marinum gen. nov., sp. nov., a novel marine bacterium of the family Flavobacteriaceae, isolated from a culture of the green alga Ulva prolifera.</title>
        <authorList>
            <person name="Zhang Z."/>
        </authorList>
    </citation>
    <scope>NUCLEOTIDE SEQUENCE [LARGE SCALE GENOMIC DNA]</scope>
    <source>
        <strain evidence="3 4">CCMM003</strain>
    </source>
</reference>
<feature type="domain" description="UspA" evidence="2">
    <location>
        <begin position="4"/>
        <end position="146"/>
    </location>
</feature>
<dbReference type="Gene3D" id="3.40.50.620">
    <property type="entry name" value="HUPs"/>
    <property type="match status" value="2"/>
</dbReference>
<protein>
    <submittedName>
        <fullName evidence="3">Universal stress protein</fullName>
    </submittedName>
</protein>
<dbReference type="Pfam" id="PF00582">
    <property type="entry name" value="Usp"/>
    <property type="match status" value="1"/>
</dbReference>
<dbReference type="PRINTS" id="PR01438">
    <property type="entry name" value="UNVRSLSTRESS"/>
</dbReference>
<dbReference type="InterPro" id="IPR014729">
    <property type="entry name" value="Rossmann-like_a/b/a_fold"/>
</dbReference>
<dbReference type="AlphaFoldDB" id="A0A3B0CBB1"/>
<keyword evidence="4" id="KW-1185">Reference proteome</keyword>
<dbReference type="CDD" id="cd00293">
    <property type="entry name" value="USP-like"/>
    <property type="match status" value="1"/>
</dbReference>
<evidence type="ECO:0000313" key="4">
    <source>
        <dbReference type="Proteomes" id="UP000276603"/>
    </source>
</evidence>
<dbReference type="EMBL" id="RBCJ01000003">
    <property type="protein sequence ID" value="RKN80226.1"/>
    <property type="molecule type" value="Genomic_DNA"/>
</dbReference>